<reference evidence="2 3" key="8">
    <citation type="journal article" date="2010" name="J. Virol.">
        <title>Microarray analysis of Paramecium bursaria chlorella virus 1 transcription.</title>
        <authorList>
            <person name="Yanai-Balser G.M."/>
            <person name="Duncan G.A."/>
            <person name="Eudy J.D."/>
            <person name="Wang D."/>
            <person name="Li X."/>
            <person name="Agarkova I.V."/>
            <person name="Dunigan D.D."/>
            <person name="Van Etten J.L."/>
        </authorList>
    </citation>
    <scope>NUCLEOTIDE SEQUENCE [LARGE SCALE GENOMIC DNA]</scope>
</reference>
<dbReference type="RefSeq" id="NP_048384.1">
    <property type="nucleotide sequence ID" value="NC_000852.5"/>
</dbReference>
<evidence type="ECO:0000256" key="1">
    <source>
        <dbReference type="SAM" id="Phobius"/>
    </source>
</evidence>
<name>Q89371_PBCV1</name>
<feature type="transmembrane region" description="Helical" evidence="1">
    <location>
        <begin position="40"/>
        <end position="61"/>
    </location>
</feature>
<accession>Q89371</accession>
<evidence type="ECO:0000313" key="3">
    <source>
        <dbReference type="Proteomes" id="UP000000862"/>
    </source>
</evidence>
<organismHost>
    <name type="scientific">Chlorella</name>
    <dbReference type="NCBI Taxonomy" id="3071"/>
</organismHost>
<reference evidence="2 3" key="2">
    <citation type="journal article" date="1995" name="Virology">
        <title>Analysis of 43 kb of the Chlorella virus PBCV-1 330-kb genome: map positions 45 to 88.</title>
        <authorList>
            <person name="Li Y."/>
            <person name="Lu Z."/>
            <person name="Burbank D.E."/>
            <person name="Kutish G.F."/>
            <person name="Rock D.L."/>
            <person name="Van Etten J.L."/>
        </authorList>
    </citation>
    <scope>NUCLEOTIDE SEQUENCE [LARGE SCALE GENOMIC DNA]</scope>
</reference>
<proteinExistence type="predicted"/>
<reference evidence="2 3" key="6">
    <citation type="journal article" date="1999" name="Virology">
        <title>Chlorella virus PBCV-1 encodes a functional homospermidine synthase.</title>
        <authorList>
            <person name="Kaiser A."/>
            <person name="Vollmert M."/>
            <person name="Tholl D."/>
            <person name="Graves M.V."/>
            <person name="Gurnon J.R."/>
            <person name="Xing W."/>
            <person name="Lisec A.D."/>
            <person name="Nickerson K.W."/>
            <person name="Van Etten J.L."/>
        </authorList>
    </citation>
    <scope>NUCLEOTIDE SEQUENCE [LARGE SCALE GENOMIC DNA]</scope>
</reference>
<keyword evidence="3" id="KW-1185">Reference proteome</keyword>
<reference evidence="2 3" key="4">
    <citation type="journal article" date="1996" name="Virology">
        <title>Analysis of 76 kb of the chlorella virus PBCV-1 330-kb genome: map positions 182 to 258.</title>
        <authorList>
            <person name="Kutish G.F."/>
            <person name="Li Y."/>
            <person name="Lu Z."/>
            <person name="Furuta M."/>
            <person name="Rock D.L."/>
            <person name="Van Etten J.L."/>
        </authorList>
    </citation>
    <scope>NUCLEOTIDE SEQUENCE [LARGE SCALE GENOMIC DNA]</scope>
</reference>
<gene>
    <name evidence="2" type="primary">a036R</name>
</gene>
<dbReference type="GeneID" id="918376"/>
<protein>
    <submittedName>
        <fullName evidence="2">Uncharacterized protein</fullName>
    </submittedName>
</protein>
<keyword evidence="1" id="KW-1133">Transmembrane helix</keyword>
<dbReference type="KEGG" id="vg:918376"/>
<dbReference type="EMBL" id="JF411744">
    <property type="protein sequence ID" value="AAC96404.1"/>
    <property type="molecule type" value="Genomic_DNA"/>
</dbReference>
<reference evidence="2 3" key="5">
    <citation type="journal article" date="1997" name="Virology">
        <title>Analysis of 74 kb of DNA located at the right end of the 330-kb chlorella virus PBCV-1 genome.</title>
        <authorList>
            <person name="Li Y."/>
            <person name="Lu Z."/>
            <person name="Sun L."/>
            <person name="Ropp S."/>
            <person name="Kutish G.F."/>
            <person name="Rock D.L."/>
            <person name="Van Etten J.L."/>
        </authorList>
    </citation>
    <scope>NUCLEOTIDE SEQUENCE [LARGE SCALE GENOMIC DNA]</scope>
</reference>
<organism evidence="2 3">
    <name type="scientific">Paramecium bursaria Chlorella virus 1</name>
    <name type="common">PBCV-1</name>
    <dbReference type="NCBI Taxonomy" id="10506"/>
    <lineage>
        <taxon>Viruses</taxon>
        <taxon>Varidnaviria</taxon>
        <taxon>Bamfordvirae</taxon>
        <taxon>Nucleocytoviricota</taxon>
        <taxon>Megaviricetes</taxon>
        <taxon>Algavirales</taxon>
        <taxon>Phycodnaviridae</taxon>
        <taxon>Chlorovirus</taxon>
        <taxon>Chlorovirus vanettense</taxon>
    </lineage>
</organism>
<reference evidence="2 3" key="3">
    <citation type="journal article" date="1996" name="Virology">
        <title>Analysis of 94 kb of the chlorella virus PBCV-1 330-kb genome: map positions 88 to 182.</title>
        <authorList>
            <person name="Lu Z."/>
            <person name="Li Y."/>
            <person name="Que Q."/>
            <person name="Kutish G.F."/>
            <person name="Rock D.L."/>
            <person name="Van Etten J.L."/>
        </authorList>
    </citation>
    <scope>NUCLEOTIDE SEQUENCE [LARGE SCALE GENOMIC DNA]</scope>
</reference>
<reference evidence="2 3" key="1">
    <citation type="journal article" date="1995" name="Virology">
        <title>Analysis of 45 kb of DNA located at the left end of the chlorella virus PBCV-1 genome.</title>
        <authorList>
            <person name="Lu Z."/>
            <person name="Li Y."/>
            <person name="Zhang Y."/>
            <person name="Kutish G.F."/>
            <person name="Rock D.L."/>
            <person name="Van Etten J.L."/>
        </authorList>
    </citation>
    <scope>NUCLEOTIDE SEQUENCE [LARGE SCALE GENOMIC DNA]</scope>
</reference>
<evidence type="ECO:0000313" key="2">
    <source>
        <dbReference type="EMBL" id="AAC96404.1"/>
    </source>
</evidence>
<sequence length="113" mass="12942">MDTSEPCLDIPAGVLYIWNKVNNSYTHLETQLLLSLPLPLVFVVSPVVFSSLLLPLVIYIYRGLFHTALHKMVESCRYSHQSHNNMKTLGIIVHYDLSYHKSIHPAKDYTCRA</sequence>
<keyword evidence="1" id="KW-0472">Membrane</keyword>
<dbReference type="PIR" id="T17526">
    <property type="entry name" value="T17526"/>
</dbReference>
<reference evidence="2 3" key="7">
    <citation type="journal article" date="2000" name="Virology">
        <title>Characterization of a beta-1,3-glucanase encoded by chlorella virus PBCV-1.</title>
        <authorList>
            <person name="Sun L."/>
            <person name="Gurnon J.R."/>
            <person name="Adams B.J."/>
            <person name="Graves M.V."/>
            <person name="Van Etten J.L."/>
        </authorList>
    </citation>
    <scope>NUCLEOTIDE SEQUENCE [LARGE SCALE GENOMIC DNA]</scope>
</reference>
<dbReference type="Proteomes" id="UP000000862">
    <property type="component" value="Segment"/>
</dbReference>
<keyword evidence="1" id="KW-0812">Transmembrane</keyword>